<feature type="domain" description="Immunoglobulin V-set" evidence="1">
    <location>
        <begin position="59"/>
        <end position="121"/>
    </location>
</feature>
<keyword evidence="3" id="KW-1185">Reference proteome</keyword>
<proteinExistence type="predicted"/>
<dbReference type="Gene3D" id="2.60.40.10">
    <property type="entry name" value="Immunoglobulins"/>
    <property type="match status" value="1"/>
</dbReference>
<dbReference type="VEuPathDB" id="VectorBase:GPAI016246"/>
<protein>
    <recommendedName>
        <fullName evidence="1">Immunoglobulin V-set domain-containing protein</fullName>
    </recommendedName>
</protein>
<dbReference type="STRING" id="7398.A0A1A9ZJ18"/>
<dbReference type="Pfam" id="PF07686">
    <property type="entry name" value="V-set"/>
    <property type="match status" value="1"/>
</dbReference>
<dbReference type="InterPro" id="IPR013106">
    <property type="entry name" value="Ig_V-set"/>
</dbReference>
<name>A0A1A9ZJ18_GLOPL</name>
<dbReference type="InterPro" id="IPR013783">
    <property type="entry name" value="Ig-like_fold"/>
</dbReference>
<reference evidence="2" key="2">
    <citation type="submission" date="2020-05" db="UniProtKB">
        <authorList>
            <consortium name="EnsemblMetazoa"/>
        </authorList>
    </citation>
    <scope>IDENTIFICATION</scope>
    <source>
        <strain evidence="2">IAEA</strain>
    </source>
</reference>
<organism evidence="2 3">
    <name type="scientific">Glossina pallidipes</name>
    <name type="common">Tsetse fly</name>
    <dbReference type="NCBI Taxonomy" id="7398"/>
    <lineage>
        <taxon>Eukaryota</taxon>
        <taxon>Metazoa</taxon>
        <taxon>Ecdysozoa</taxon>
        <taxon>Arthropoda</taxon>
        <taxon>Hexapoda</taxon>
        <taxon>Insecta</taxon>
        <taxon>Pterygota</taxon>
        <taxon>Neoptera</taxon>
        <taxon>Endopterygota</taxon>
        <taxon>Diptera</taxon>
        <taxon>Brachycera</taxon>
        <taxon>Muscomorpha</taxon>
        <taxon>Hippoboscoidea</taxon>
        <taxon>Glossinidae</taxon>
        <taxon>Glossina</taxon>
    </lineage>
</organism>
<accession>A0A1A9ZJ18</accession>
<dbReference type="SUPFAM" id="SSF48726">
    <property type="entry name" value="Immunoglobulin"/>
    <property type="match status" value="1"/>
</dbReference>
<evidence type="ECO:0000259" key="1">
    <source>
        <dbReference type="Pfam" id="PF07686"/>
    </source>
</evidence>
<sequence length="132" mass="15157">MGLEFHFSTSNVYPIHMYTCLLIKPLVRIPPLISVELHCQRNTKANVPGDKQSIFHKKIFTWYEGETSTSELFNGRLHLIDHADYGKASANLTSIRESDQGWYHCQIIFPNRTPSARNNGTWYHLAVQGTTH</sequence>
<reference evidence="3" key="1">
    <citation type="submission" date="2014-03" db="EMBL/GenBank/DDBJ databases">
        <authorList>
            <person name="Aksoy S."/>
            <person name="Warren W."/>
            <person name="Wilson R.K."/>
        </authorList>
    </citation>
    <scope>NUCLEOTIDE SEQUENCE [LARGE SCALE GENOMIC DNA]</scope>
    <source>
        <strain evidence="3">IAEA</strain>
    </source>
</reference>
<evidence type="ECO:0000313" key="2">
    <source>
        <dbReference type="EnsemblMetazoa" id="GPAI016246-PA"/>
    </source>
</evidence>
<evidence type="ECO:0000313" key="3">
    <source>
        <dbReference type="Proteomes" id="UP000092445"/>
    </source>
</evidence>
<dbReference type="InterPro" id="IPR036179">
    <property type="entry name" value="Ig-like_dom_sf"/>
</dbReference>
<dbReference type="Proteomes" id="UP000092445">
    <property type="component" value="Unassembled WGS sequence"/>
</dbReference>
<dbReference type="EnsemblMetazoa" id="GPAI016246-RA">
    <property type="protein sequence ID" value="GPAI016246-PA"/>
    <property type="gene ID" value="GPAI016246"/>
</dbReference>
<dbReference type="AlphaFoldDB" id="A0A1A9ZJ18"/>